<dbReference type="CTD" id="133353937"/>
<proteinExistence type="predicted"/>
<dbReference type="PANTHER" id="PTHR33504">
    <property type="entry name" value="NADH DEHYDROGENASE (UBIQUINONE) 1 BETA SUBCOMPLEX, 4"/>
    <property type="match status" value="1"/>
</dbReference>
<dbReference type="RefSeq" id="XP_033803477.1">
    <property type="nucleotide sequence ID" value="XM_033947586.1"/>
</dbReference>
<name>A0A6P8QZJ6_GEOSA</name>
<dbReference type="GeneID" id="117361951"/>
<reference evidence="2 3" key="1">
    <citation type="submission" date="2025-04" db="UniProtKB">
        <authorList>
            <consortium name="RefSeq"/>
        </authorList>
    </citation>
    <scope>IDENTIFICATION</scope>
</reference>
<dbReference type="RefSeq" id="XP_033803478.1">
    <property type="nucleotide sequence ID" value="XM_033947587.1"/>
</dbReference>
<protein>
    <submittedName>
        <fullName evidence="2 3">Uncharacterized protein C11orf65 homolog isoform X1</fullName>
    </submittedName>
</protein>
<keyword evidence="1" id="KW-1185">Reference proteome</keyword>
<evidence type="ECO:0000313" key="2">
    <source>
        <dbReference type="RefSeq" id="XP_033803477.1"/>
    </source>
</evidence>
<dbReference type="Proteomes" id="UP000515159">
    <property type="component" value="Chromosome 6"/>
</dbReference>
<accession>A0A6P8QZJ6</accession>
<dbReference type="OrthoDB" id="10253073at2759"/>
<dbReference type="PANTHER" id="PTHR33504:SF2">
    <property type="entry name" value="PROTEIN MFI"/>
    <property type="match status" value="1"/>
</dbReference>
<dbReference type="AlphaFoldDB" id="A0A6P8QZJ6"/>
<dbReference type="KEGG" id="gsh:117361951"/>
<organism evidence="1 2">
    <name type="scientific">Geotrypetes seraphini</name>
    <name type="common">Gaboon caecilian</name>
    <name type="synonym">Caecilia seraphini</name>
    <dbReference type="NCBI Taxonomy" id="260995"/>
    <lineage>
        <taxon>Eukaryota</taxon>
        <taxon>Metazoa</taxon>
        <taxon>Chordata</taxon>
        <taxon>Craniata</taxon>
        <taxon>Vertebrata</taxon>
        <taxon>Euteleostomi</taxon>
        <taxon>Amphibia</taxon>
        <taxon>Gymnophiona</taxon>
        <taxon>Geotrypetes</taxon>
    </lineage>
</organism>
<gene>
    <name evidence="2 3" type="primary">C6H11orf65</name>
</gene>
<evidence type="ECO:0000313" key="1">
    <source>
        <dbReference type="Proteomes" id="UP000515159"/>
    </source>
</evidence>
<sequence>MDAMERNEFFKQLREEKAATIIQRAWKRHVDIHVFKHYKKLIMFQRQGDPRILLKSINPREAELVDAAAGIHIRFRLGGVKFPPSIYYKIFTHRPIVDICASSPKDYMNQATKQPLAKQIHNRVEVPNVSNTGWYKRIENNGWRPLFQRAIKNLDVINAAEYNKDMEFHHSKLKRKQEVEKRQKQRKIEWMKKMYYKGSLHTQTEDPTAAELVQRATEGIIYSVEQHGLDTVMDWEVDELLKWTNALNFEEYTDSWSETGVSNSSCAWKGSSLVAPPS</sequence>
<evidence type="ECO:0000313" key="3">
    <source>
        <dbReference type="RefSeq" id="XP_033803478.1"/>
    </source>
</evidence>